<organism evidence="8 9">
    <name type="scientific">Meira miltonrushii</name>
    <dbReference type="NCBI Taxonomy" id="1280837"/>
    <lineage>
        <taxon>Eukaryota</taxon>
        <taxon>Fungi</taxon>
        <taxon>Dikarya</taxon>
        <taxon>Basidiomycota</taxon>
        <taxon>Ustilaginomycotina</taxon>
        <taxon>Exobasidiomycetes</taxon>
        <taxon>Exobasidiales</taxon>
        <taxon>Brachybasidiaceae</taxon>
        <taxon>Meira</taxon>
    </lineage>
</organism>
<dbReference type="Pfam" id="PF04147">
    <property type="entry name" value="Nop14"/>
    <property type="match status" value="1"/>
</dbReference>
<feature type="region of interest" description="Disordered" evidence="7">
    <location>
        <begin position="1"/>
        <end position="70"/>
    </location>
</feature>
<comment type="function">
    <text evidence="6">Involved in nucleolar processing of pre-18S ribosomal RNA. Has a role in the nuclear export of 40S pre-ribosomal subunit to the cytoplasm.</text>
</comment>
<feature type="compositionally biased region" description="Gly residues" evidence="7">
    <location>
        <begin position="1"/>
        <end position="10"/>
    </location>
</feature>
<evidence type="ECO:0000256" key="5">
    <source>
        <dbReference type="ARBA" id="ARBA00023242"/>
    </source>
</evidence>
<dbReference type="InParanoid" id="A0A316VL67"/>
<keyword evidence="5" id="KW-0539">Nucleus</keyword>
<evidence type="ECO:0000256" key="2">
    <source>
        <dbReference type="ARBA" id="ARBA00007466"/>
    </source>
</evidence>
<feature type="compositionally biased region" description="Basic residues" evidence="7">
    <location>
        <begin position="943"/>
        <end position="952"/>
    </location>
</feature>
<dbReference type="EMBL" id="KZ819602">
    <property type="protein sequence ID" value="PWN38369.1"/>
    <property type="molecule type" value="Genomic_DNA"/>
</dbReference>
<evidence type="ECO:0000256" key="3">
    <source>
        <dbReference type="ARBA" id="ARBA00022517"/>
    </source>
</evidence>
<keyword evidence="3" id="KW-0690">Ribosome biogenesis</keyword>
<feature type="compositionally biased region" description="Acidic residues" evidence="7">
    <location>
        <begin position="204"/>
        <end position="215"/>
    </location>
</feature>
<evidence type="ECO:0000256" key="6">
    <source>
        <dbReference type="ARBA" id="ARBA00024695"/>
    </source>
</evidence>
<dbReference type="PANTHER" id="PTHR23183">
    <property type="entry name" value="NOP14"/>
    <property type="match status" value="1"/>
</dbReference>
<evidence type="ECO:0000256" key="7">
    <source>
        <dbReference type="SAM" id="MobiDB-lite"/>
    </source>
</evidence>
<evidence type="ECO:0000313" key="8">
    <source>
        <dbReference type="EMBL" id="PWN38369.1"/>
    </source>
</evidence>
<keyword evidence="9" id="KW-1185">Reference proteome</keyword>
<evidence type="ECO:0000256" key="1">
    <source>
        <dbReference type="ARBA" id="ARBA00004604"/>
    </source>
</evidence>
<feature type="region of interest" description="Disordered" evidence="7">
    <location>
        <begin position="932"/>
        <end position="952"/>
    </location>
</feature>
<dbReference type="InterPro" id="IPR007276">
    <property type="entry name" value="Nop14"/>
</dbReference>
<dbReference type="RefSeq" id="XP_025358671.1">
    <property type="nucleotide sequence ID" value="XM_025498472.1"/>
</dbReference>
<feature type="compositionally biased region" description="Basic and acidic residues" evidence="7">
    <location>
        <begin position="98"/>
        <end position="112"/>
    </location>
</feature>
<gene>
    <name evidence="8" type="ORF">FA14DRAFT_159970</name>
</gene>
<evidence type="ECO:0000313" key="9">
    <source>
        <dbReference type="Proteomes" id="UP000245771"/>
    </source>
</evidence>
<reference evidence="8 9" key="1">
    <citation type="journal article" date="2018" name="Mol. Biol. Evol.">
        <title>Broad Genomic Sampling Reveals a Smut Pathogenic Ancestry of the Fungal Clade Ustilaginomycotina.</title>
        <authorList>
            <person name="Kijpornyongpan T."/>
            <person name="Mondo S.J."/>
            <person name="Barry K."/>
            <person name="Sandor L."/>
            <person name="Lee J."/>
            <person name="Lipzen A."/>
            <person name="Pangilinan J."/>
            <person name="LaButti K."/>
            <person name="Hainaut M."/>
            <person name="Henrissat B."/>
            <person name="Grigoriev I.V."/>
            <person name="Spatafora J.W."/>
            <person name="Aime M.C."/>
        </authorList>
    </citation>
    <scope>NUCLEOTIDE SEQUENCE [LARGE SCALE GENOMIC DNA]</scope>
    <source>
        <strain evidence="8 9">MCA 3882</strain>
    </source>
</reference>
<feature type="compositionally biased region" description="Acidic residues" evidence="7">
    <location>
        <begin position="453"/>
        <end position="463"/>
    </location>
</feature>
<feature type="compositionally biased region" description="Acidic residues" evidence="7">
    <location>
        <begin position="394"/>
        <end position="442"/>
    </location>
</feature>
<feature type="region of interest" description="Disordered" evidence="7">
    <location>
        <begin position="191"/>
        <end position="473"/>
    </location>
</feature>
<feature type="compositionally biased region" description="Basic and acidic residues" evidence="7">
    <location>
        <begin position="932"/>
        <end position="942"/>
    </location>
</feature>
<dbReference type="AlphaFoldDB" id="A0A316VL67"/>
<feature type="compositionally biased region" description="Basic and acidic residues" evidence="7">
    <location>
        <begin position="290"/>
        <end position="356"/>
    </location>
</feature>
<feature type="compositionally biased region" description="Basic and acidic residues" evidence="7">
    <location>
        <begin position="44"/>
        <end position="58"/>
    </location>
</feature>
<dbReference type="STRING" id="1280837.A0A316VL67"/>
<dbReference type="GO" id="GO:0030490">
    <property type="term" value="P:maturation of SSU-rRNA"/>
    <property type="evidence" value="ECO:0007669"/>
    <property type="project" value="TreeGrafter"/>
</dbReference>
<keyword evidence="4" id="KW-0698">rRNA processing</keyword>
<proteinExistence type="inferred from homology"/>
<dbReference type="OrthoDB" id="441771at2759"/>
<evidence type="ECO:0000256" key="4">
    <source>
        <dbReference type="ARBA" id="ARBA00022552"/>
    </source>
</evidence>
<comment type="similarity">
    <text evidence="2">Belongs to the NOP14 family.</text>
</comment>
<dbReference type="GO" id="GO:0030692">
    <property type="term" value="C:Noc4p-Nop14p complex"/>
    <property type="evidence" value="ECO:0007669"/>
    <property type="project" value="TreeGrafter"/>
</dbReference>
<sequence>MAKKNGGGGSQLAQLKARLAGEGISDRRQMKQSAKKRKRGQASSERDEQQARREKLQRIAESSQFNPFEEKITKPKNVVLGRHIRGAVGKPGEARQGGLRDRKENLLPEWKNRNKSGSFVDRRFGEGSGKNMEGMNMEDAMLERFTRERQQRANKMSMFNLDDAEEEGLTHYGRSLNDLDEYDDIHLSDEETGEDRMAHFGGFGDEEQANEEEDEDRQKTKAEVMKEVMAKSKAHKMERQQIKMQDEDLRQQLDDDFGDLRSLLMGGGALPEPAAEERKELPSAESAPVDPKKAKENAYDAAVREMVFERRAKPQDRLKTEAEKAQELAEKLQKAEDQRLRRMRGEEIEDEKGNDRKGRRGQPAGGDDLEDDFELDGMTSRDVYGLGQGLRGEDAEDDEEEDAEEEDEDEEVSGDAEEDEGEDGEGEVGSDEAEEDDDFDDLADMKALAGTGEDMDTDAEAEPENIVSKSTKKGSKAKTTHILPFTFPCPATLDELLAILSVNKVEADDVPVVIKRIRAVHHSSLAEDNKFKLQTLLGVLLDYILHVFVKLNASNKSETMNTINSLVPQLYTLTKTYPVAASEHFVGKLALMQRNLTRGLSKGALNADARTWPGVPECILLKVTSTVWPTSDRSHPVTTPLALLVCQYLSSCRVRNVQDIIKGLFLSSLVAENERQSRRLVPEALNFLHNSITLLLPSVSIKQLSSVNRQFGIPWPDIQETIAKEIRLGAKVPSEAPIEQLDFVQLIGSNLSALQNAEHDAIKSQALVASMTLVEEFARLYSGSIGFVELFKPFDMLLSGSISKAKLPAEWLEQKRNSTHEKVSRMVNNTARQRRALRLQAHRAIPIASHVPKFDQGFNPERKGGRTFDPDAQRAEVAKLRALAKKERKGAMRELRRDNEFLADARREAREEEDSRYAKQIDKIMGSFSAERGEEKAYLREKQKIKRRAGKK</sequence>
<dbReference type="GO" id="GO:0032040">
    <property type="term" value="C:small-subunit processome"/>
    <property type="evidence" value="ECO:0007669"/>
    <property type="project" value="InterPro"/>
</dbReference>
<dbReference type="FunCoup" id="A0A316VL67">
    <property type="interactions" value="619"/>
</dbReference>
<accession>A0A316VL67</accession>
<dbReference type="Proteomes" id="UP000245771">
    <property type="component" value="Unassembled WGS sequence"/>
</dbReference>
<dbReference type="GeneID" id="37020253"/>
<feature type="compositionally biased region" description="Basic and acidic residues" evidence="7">
    <location>
        <begin position="216"/>
        <end position="253"/>
    </location>
</feature>
<protein>
    <submittedName>
        <fullName evidence="8">Nop14-like protein</fullName>
    </submittedName>
</protein>
<comment type="subcellular location">
    <subcellularLocation>
        <location evidence="1">Nucleus</location>
        <location evidence="1">Nucleolus</location>
    </subcellularLocation>
</comment>
<name>A0A316VL67_9BASI</name>
<feature type="region of interest" description="Disordered" evidence="7">
    <location>
        <begin position="83"/>
        <end position="136"/>
    </location>
</feature>
<dbReference type="PANTHER" id="PTHR23183:SF0">
    <property type="entry name" value="NUCLEOLAR PROTEIN 14"/>
    <property type="match status" value="1"/>
</dbReference>